<evidence type="ECO:0000256" key="2">
    <source>
        <dbReference type="ARBA" id="ARBA00004496"/>
    </source>
</evidence>
<dbReference type="Proteomes" id="UP000000933">
    <property type="component" value="Chromosome"/>
</dbReference>
<evidence type="ECO:0000256" key="10">
    <source>
        <dbReference type="RuleBase" id="RU003915"/>
    </source>
</evidence>
<evidence type="ECO:0000256" key="3">
    <source>
        <dbReference type="ARBA" id="ARBA00006577"/>
    </source>
</evidence>
<accession>D5HBF0</accession>
<name>D5HBF0_SALRM</name>
<dbReference type="InterPro" id="IPR046357">
    <property type="entry name" value="PPIase_dom_sf"/>
</dbReference>
<keyword evidence="5 9" id="KW-0697">Rotamase</keyword>
<proteinExistence type="inferred from homology"/>
<comment type="function">
    <text evidence="8">Also involved in hydrogenase metallocenter assembly, probably by participating in the nickel insertion step. This function in hydrogenase biosynthesis requires chaperone activity and the presence of the metal-binding domain, but not PPIase activity.</text>
</comment>
<feature type="domain" description="PPIase FKBP-type" evidence="11">
    <location>
        <begin position="21"/>
        <end position="99"/>
    </location>
</feature>
<dbReference type="GO" id="GO:0003755">
    <property type="term" value="F:peptidyl-prolyl cis-trans isomerase activity"/>
    <property type="evidence" value="ECO:0007669"/>
    <property type="project" value="UniProtKB-UniRule"/>
</dbReference>
<gene>
    <name evidence="12" type="primary">fklB</name>
    <name evidence="12" type="ordered locus">SRM_02434</name>
</gene>
<dbReference type="EMBL" id="FP565814">
    <property type="protein sequence ID" value="CBH25355.1"/>
    <property type="molecule type" value="Genomic_DNA"/>
</dbReference>
<evidence type="ECO:0000256" key="8">
    <source>
        <dbReference type="ARBA" id="ARBA00037071"/>
    </source>
</evidence>
<dbReference type="AlphaFoldDB" id="D5HBF0"/>
<dbReference type="SUPFAM" id="SSF54534">
    <property type="entry name" value="FKBP-like"/>
    <property type="match status" value="1"/>
</dbReference>
<dbReference type="PANTHER" id="PTHR47861">
    <property type="entry name" value="FKBP-TYPE PEPTIDYL-PROLYL CIS-TRANS ISOMERASE SLYD"/>
    <property type="match status" value="1"/>
</dbReference>
<keyword evidence="7 9" id="KW-0413">Isomerase</keyword>
<evidence type="ECO:0000259" key="11">
    <source>
        <dbReference type="PROSITE" id="PS50059"/>
    </source>
</evidence>
<evidence type="ECO:0000256" key="9">
    <source>
        <dbReference type="PROSITE-ProRule" id="PRU00277"/>
    </source>
</evidence>
<evidence type="ECO:0000256" key="6">
    <source>
        <dbReference type="ARBA" id="ARBA00023186"/>
    </source>
</evidence>
<dbReference type="GO" id="GO:0005737">
    <property type="term" value="C:cytoplasm"/>
    <property type="evidence" value="ECO:0007669"/>
    <property type="project" value="UniProtKB-SubCell"/>
</dbReference>
<evidence type="ECO:0000313" key="12">
    <source>
        <dbReference type="EMBL" id="CBH25355.1"/>
    </source>
</evidence>
<dbReference type="EC" id="5.2.1.8" evidence="10"/>
<evidence type="ECO:0000256" key="1">
    <source>
        <dbReference type="ARBA" id="ARBA00000971"/>
    </source>
</evidence>
<dbReference type="GO" id="GO:0042026">
    <property type="term" value="P:protein refolding"/>
    <property type="evidence" value="ECO:0007669"/>
    <property type="project" value="UniProtKB-ARBA"/>
</dbReference>
<evidence type="ECO:0000256" key="5">
    <source>
        <dbReference type="ARBA" id="ARBA00023110"/>
    </source>
</evidence>
<keyword evidence="4" id="KW-0963">Cytoplasm</keyword>
<dbReference type="InterPro" id="IPR001179">
    <property type="entry name" value="PPIase_FKBP_dom"/>
</dbReference>
<comment type="catalytic activity">
    <reaction evidence="1 9 10">
        <text>[protein]-peptidylproline (omega=180) = [protein]-peptidylproline (omega=0)</text>
        <dbReference type="Rhea" id="RHEA:16237"/>
        <dbReference type="Rhea" id="RHEA-COMP:10747"/>
        <dbReference type="Rhea" id="RHEA-COMP:10748"/>
        <dbReference type="ChEBI" id="CHEBI:83833"/>
        <dbReference type="ChEBI" id="CHEBI:83834"/>
        <dbReference type="EC" id="5.2.1.8"/>
    </reaction>
</comment>
<dbReference type="PATRIC" id="fig|761659.10.peg.2651"/>
<dbReference type="PROSITE" id="PS50059">
    <property type="entry name" value="FKBP_PPIASE"/>
    <property type="match status" value="1"/>
</dbReference>
<sequence length="175" mass="18831">MLLLIPIATDRYSVVAQANTGDEVQVHYTGKLEDGTKFDESEEEPLSFTIGENRVIPGFEEAVTGMEPGDEKTVEVEPEQAYGEHREDMVMEMDHDQIPDEVEPEVGQQLQLRLENGQTVPVLITALGEDSVTIDANHPLAGRTLIFDIEVIDVAEGSGSPDGGGGGEGGNIVTP</sequence>
<reference evidence="12 13" key="1">
    <citation type="journal article" date="2010" name="ISME J.">
        <title>Fine-scale evolution: genomic, phenotypic and ecological differentiation in two coexisting Salinibacter ruber strains.</title>
        <authorList>
            <person name="Pena A."/>
            <person name="Teeling H."/>
            <person name="Huerta-Cepas J."/>
            <person name="Santos F."/>
            <person name="Yarza P."/>
            <person name="Brito-Echeverria J."/>
            <person name="Lucio M."/>
            <person name="Schmitt-Kopplin P."/>
            <person name="Meseguer I."/>
            <person name="Schenowitz C."/>
            <person name="Dossat C."/>
            <person name="Barbe V."/>
            <person name="Dopazo J."/>
            <person name="Rossello-Mora R."/>
            <person name="Schuler M."/>
            <person name="Glockner F.O."/>
            <person name="Amann R."/>
            <person name="Gabaldon T."/>
            <person name="Anton J."/>
        </authorList>
    </citation>
    <scope>NUCLEOTIDE SEQUENCE [LARGE SCALE GENOMIC DNA]</scope>
    <source>
        <strain evidence="12 13">M8</strain>
    </source>
</reference>
<protein>
    <recommendedName>
        <fullName evidence="10">Peptidyl-prolyl cis-trans isomerase</fullName>
        <ecNumber evidence="10">5.2.1.8</ecNumber>
    </recommendedName>
</protein>
<reference evidence="13" key="2">
    <citation type="submission" date="2010-04" db="EMBL/GenBank/DDBJ databases">
        <title>Genome sequence of Salinibacter ruber M8.</title>
        <authorList>
            <consortium name="Genoscope"/>
        </authorList>
    </citation>
    <scope>NUCLEOTIDE SEQUENCE [LARGE SCALE GENOMIC DNA]</scope>
    <source>
        <strain evidence="13">M8</strain>
    </source>
</reference>
<evidence type="ECO:0000313" key="13">
    <source>
        <dbReference type="Proteomes" id="UP000000933"/>
    </source>
</evidence>
<dbReference type="Pfam" id="PF00254">
    <property type="entry name" value="FKBP_C"/>
    <property type="match status" value="1"/>
</dbReference>
<dbReference type="HOGENOM" id="CLU_098197_2_1_10"/>
<keyword evidence="6" id="KW-0143">Chaperone</keyword>
<comment type="subcellular location">
    <subcellularLocation>
        <location evidence="2">Cytoplasm</location>
    </subcellularLocation>
</comment>
<dbReference type="PANTHER" id="PTHR47861:SF3">
    <property type="entry name" value="FKBP-TYPE PEPTIDYL-PROLYL CIS-TRANS ISOMERASE SLYD"/>
    <property type="match status" value="1"/>
</dbReference>
<dbReference type="KEGG" id="srm:SRM_02434"/>
<evidence type="ECO:0000256" key="4">
    <source>
        <dbReference type="ARBA" id="ARBA00022490"/>
    </source>
</evidence>
<organism evidence="12 13">
    <name type="scientific">Salinibacter ruber (strain M8)</name>
    <dbReference type="NCBI Taxonomy" id="761659"/>
    <lineage>
        <taxon>Bacteria</taxon>
        <taxon>Pseudomonadati</taxon>
        <taxon>Rhodothermota</taxon>
        <taxon>Rhodothermia</taxon>
        <taxon>Rhodothermales</taxon>
        <taxon>Salinibacteraceae</taxon>
        <taxon>Salinibacter</taxon>
    </lineage>
</organism>
<dbReference type="Gene3D" id="3.10.50.40">
    <property type="match status" value="1"/>
</dbReference>
<comment type="similarity">
    <text evidence="3 10">Belongs to the FKBP-type PPIase family.</text>
</comment>
<evidence type="ECO:0000256" key="7">
    <source>
        <dbReference type="ARBA" id="ARBA00023235"/>
    </source>
</evidence>